<dbReference type="Pfam" id="PF02597">
    <property type="entry name" value="ThiS"/>
    <property type="match status" value="1"/>
</dbReference>
<comment type="caution">
    <text evidence="1">The sequence shown here is derived from an EMBL/GenBank/DDBJ whole genome shotgun (WGS) entry which is preliminary data.</text>
</comment>
<dbReference type="SUPFAM" id="SSF54285">
    <property type="entry name" value="MoaD/ThiS"/>
    <property type="match status" value="1"/>
</dbReference>
<dbReference type="Gene3D" id="3.10.20.30">
    <property type="match status" value="1"/>
</dbReference>
<protein>
    <submittedName>
        <fullName evidence="1">Sulfur carrier protein ThiS</fullName>
    </submittedName>
</protein>
<dbReference type="Proteomes" id="UP000634522">
    <property type="component" value="Unassembled WGS sequence"/>
</dbReference>
<dbReference type="InterPro" id="IPR016155">
    <property type="entry name" value="Mopterin_synth/thiamin_S_b"/>
</dbReference>
<dbReference type="PANTHER" id="PTHR34472:SF1">
    <property type="entry name" value="SULFUR CARRIER PROTEIN THIS"/>
    <property type="match status" value="1"/>
</dbReference>
<dbReference type="CDD" id="cd00565">
    <property type="entry name" value="Ubl_ThiS"/>
    <property type="match status" value="1"/>
</dbReference>
<dbReference type="InterPro" id="IPR010035">
    <property type="entry name" value="Thi_S"/>
</dbReference>
<dbReference type="EMBL" id="WTVS01000002">
    <property type="protein sequence ID" value="NMF96054.1"/>
    <property type="molecule type" value="Genomic_DNA"/>
</dbReference>
<reference evidence="1 2" key="1">
    <citation type="submission" date="2019-12" db="EMBL/GenBank/DDBJ databases">
        <title>Comparative genomics gives insights into the taxonomy of the Azoarcus-Aromatoleum group and reveals separate origins of nif in the plant-associated Azoarcus and non-plant-associated Aromatoleum sub-groups.</title>
        <authorList>
            <person name="Lafos M."/>
            <person name="Maluk M."/>
            <person name="Batista M."/>
            <person name="Junghare M."/>
            <person name="Carmona M."/>
            <person name="Faoro H."/>
            <person name="Cruz L.M."/>
            <person name="Battistoni F."/>
            <person name="De Souza E."/>
            <person name="Pedrosa F."/>
            <person name="Chen W.-M."/>
            <person name="Poole P.S."/>
            <person name="Dixon R.A."/>
            <person name="James E.K."/>
        </authorList>
    </citation>
    <scope>NUCLEOTIDE SEQUENCE [LARGE SCALE GENOMIC DNA]</scope>
    <source>
        <strain evidence="1 2">T</strain>
    </source>
</reference>
<dbReference type="InterPro" id="IPR012675">
    <property type="entry name" value="Beta-grasp_dom_sf"/>
</dbReference>
<dbReference type="PANTHER" id="PTHR34472">
    <property type="entry name" value="SULFUR CARRIER PROTEIN THIS"/>
    <property type="match status" value="1"/>
</dbReference>
<proteinExistence type="predicted"/>
<name>A0ABX1N9V8_9RHOO</name>
<sequence>MVSVTIEVNGAAHVLRAGRTLHDLIASLDLLGKRVAVAINREVIPSPRWPGRILKPDDRVEVVVAIGGG</sequence>
<accession>A0ABX1N9V8</accession>
<dbReference type="RefSeq" id="WP_169137056.1">
    <property type="nucleotide sequence ID" value="NZ_WTVS01000002.1"/>
</dbReference>
<dbReference type="InterPro" id="IPR003749">
    <property type="entry name" value="ThiS/MoaD-like"/>
</dbReference>
<keyword evidence="2" id="KW-1185">Reference proteome</keyword>
<gene>
    <name evidence="1" type="primary">thiS</name>
    <name evidence="1" type="ORF">GPA27_01415</name>
</gene>
<dbReference type="NCBIfam" id="TIGR01683">
    <property type="entry name" value="thiS"/>
    <property type="match status" value="1"/>
</dbReference>
<organism evidence="1 2">
    <name type="scientific">Aromatoleum toluolicum</name>
    <dbReference type="NCBI Taxonomy" id="90060"/>
    <lineage>
        <taxon>Bacteria</taxon>
        <taxon>Pseudomonadati</taxon>
        <taxon>Pseudomonadota</taxon>
        <taxon>Betaproteobacteria</taxon>
        <taxon>Rhodocyclales</taxon>
        <taxon>Rhodocyclaceae</taxon>
        <taxon>Aromatoleum</taxon>
    </lineage>
</organism>
<evidence type="ECO:0000313" key="1">
    <source>
        <dbReference type="EMBL" id="NMF96054.1"/>
    </source>
</evidence>
<evidence type="ECO:0000313" key="2">
    <source>
        <dbReference type="Proteomes" id="UP000634522"/>
    </source>
</evidence>